<dbReference type="Gene3D" id="1.10.1740.10">
    <property type="match status" value="1"/>
</dbReference>
<dbReference type="SUPFAM" id="SSF88946">
    <property type="entry name" value="Sigma2 domain of RNA polymerase sigma factors"/>
    <property type="match status" value="1"/>
</dbReference>
<evidence type="ECO:0000256" key="2">
    <source>
        <dbReference type="ARBA" id="ARBA00023015"/>
    </source>
</evidence>
<organism evidence="7 8">
    <name type="scientific">Candidatus Pseudobacter hemicellulosilyticus</name>
    <dbReference type="NCBI Taxonomy" id="3121375"/>
    <lineage>
        <taxon>Bacteria</taxon>
        <taxon>Pseudomonadati</taxon>
        <taxon>Bacteroidota</taxon>
        <taxon>Chitinophagia</taxon>
        <taxon>Chitinophagales</taxon>
        <taxon>Chitinophagaceae</taxon>
        <taxon>Pseudobacter</taxon>
    </lineage>
</organism>
<evidence type="ECO:0000256" key="4">
    <source>
        <dbReference type="ARBA" id="ARBA00023163"/>
    </source>
</evidence>
<proteinExistence type="inferred from homology"/>
<dbReference type="InterPro" id="IPR036388">
    <property type="entry name" value="WH-like_DNA-bd_sf"/>
</dbReference>
<dbReference type="PANTHER" id="PTHR43133:SF46">
    <property type="entry name" value="RNA POLYMERASE SIGMA-70 FACTOR ECF SUBFAMILY"/>
    <property type="match status" value="1"/>
</dbReference>
<dbReference type="InterPro" id="IPR013249">
    <property type="entry name" value="RNA_pol_sigma70_r4_t2"/>
</dbReference>
<keyword evidence="2" id="KW-0805">Transcription regulation</keyword>
<keyword evidence="4" id="KW-0804">Transcription</keyword>
<dbReference type="NCBIfam" id="TIGR02937">
    <property type="entry name" value="sigma70-ECF"/>
    <property type="match status" value="1"/>
</dbReference>
<dbReference type="AlphaFoldDB" id="A0AAJ6BHT9"/>
<dbReference type="Pfam" id="PF08281">
    <property type="entry name" value="Sigma70_r4_2"/>
    <property type="match status" value="1"/>
</dbReference>
<name>A0AAJ6BHT9_9BACT</name>
<dbReference type="SUPFAM" id="SSF88659">
    <property type="entry name" value="Sigma3 and sigma4 domains of RNA polymerase sigma factors"/>
    <property type="match status" value="1"/>
</dbReference>
<keyword evidence="3" id="KW-0731">Sigma factor</keyword>
<evidence type="ECO:0000259" key="5">
    <source>
        <dbReference type="Pfam" id="PF04542"/>
    </source>
</evidence>
<dbReference type="InterPro" id="IPR014284">
    <property type="entry name" value="RNA_pol_sigma-70_dom"/>
</dbReference>
<dbReference type="Gene3D" id="1.10.10.10">
    <property type="entry name" value="Winged helix-like DNA-binding domain superfamily/Winged helix DNA-binding domain"/>
    <property type="match status" value="1"/>
</dbReference>
<dbReference type="Pfam" id="PF04542">
    <property type="entry name" value="Sigma70_r2"/>
    <property type="match status" value="1"/>
</dbReference>
<protein>
    <submittedName>
        <fullName evidence="7">Sigma-70 family RNA polymerase sigma factor</fullName>
    </submittedName>
</protein>
<feature type="domain" description="RNA polymerase sigma factor 70 region 4 type 2" evidence="6">
    <location>
        <begin position="114"/>
        <end position="164"/>
    </location>
</feature>
<dbReference type="Proteomes" id="UP001220610">
    <property type="component" value="Chromosome"/>
</dbReference>
<evidence type="ECO:0000313" key="7">
    <source>
        <dbReference type="EMBL" id="WEK35571.1"/>
    </source>
</evidence>
<dbReference type="InterPro" id="IPR007627">
    <property type="entry name" value="RNA_pol_sigma70_r2"/>
</dbReference>
<accession>A0AAJ6BHT9</accession>
<gene>
    <name evidence="7" type="ORF">P0Y53_24060</name>
</gene>
<dbReference type="GO" id="GO:0006352">
    <property type="term" value="P:DNA-templated transcription initiation"/>
    <property type="evidence" value="ECO:0007669"/>
    <property type="project" value="InterPro"/>
</dbReference>
<reference evidence="7" key="1">
    <citation type="submission" date="2023-03" db="EMBL/GenBank/DDBJ databases">
        <title>Andean soil-derived lignocellulolytic bacterial consortium as a source of novel taxa and putative plastic-active enzymes.</title>
        <authorList>
            <person name="Diaz-Garcia L."/>
            <person name="Chuvochina M."/>
            <person name="Feuerriegel G."/>
            <person name="Bunk B."/>
            <person name="Sproer C."/>
            <person name="Streit W.R."/>
            <person name="Rodriguez L.M."/>
            <person name="Overmann J."/>
            <person name="Jimenez D.J."/>
        </authorList>
    </citation>
    <scope>NUCLEOTIDE SEQUENCE</scope>
    <source>
        <strain evidence="7">MAG 7</strain>
    </source>
</reference>
<dbReference type="GO" id="GO:0003677">
    <property type="term" value="F:DNA binding"/>
    <property type="evidence" value="ECO:0007669"/>
    <property type="project" value="InterPro"/>
</dbReference>
<evidence type="ECO:0000259" key="6">
    <source>
        <dbReference type="Pfam" id="PF08281"/>
    </source>
</evidence>
<dbReference type="GO" id="GO:0016987">
    <property type="term" value="F:sigma factor activity"/>
    <property type="evidence" value="ECO:0007669"/>
    <property type="project" value="UniProtKB-KW"/>
</dbReference>
<evidence type="ECO:0000256" key="3">
    <source>
        <dbReference type="ARBA" id="ARBA00023082"/>
    </source>
</evidence>
<dbReference type="InterPro" id="IPR039425">
    <property type="entry name" value="RNA_pol_sigma-70-like"/>
</dbReference>
<dbReference type="EMBL" id="CP119311">
    <property type="protein sequence ID" value="WEK35571.1"/>
    <property type="molecule type" value="Genomic_DNA"/>
</dbReference>
<dbReference type="PANTHER" id="PTHR43133">
    <property type="entry name" value="RNA POLYMERASE ECF-TYPE SIGMA FACTO"/>
    <property type="match status" value="1"/>
</dbReference>
<comment type="similarity">
    <text evidence="1">Belongs to the sigma-70 factor family. ECF subfamily.</text>
</comment>
<evidence type="ECO:0000256" key="1">
    <source>
        <dbReference type="ARBA" id="ARBA00010641"/>
    </source>
</evidence>
<feature type="domain" description="RNA polymerase sigma-70 region 2" evidence="5">
    <location>
        <begin position="16"/>
        <end position="82"/>
    </location>
</feature>
<evidence type="ECO:0000313" key="8">
    <source>
        <dbReference type="Proteomes" id="UP001220610"/>
    </source>
</evidence>
<sequence length="175" mass="21068">MRRDDYKYTPEEFSDLFKKYWGTVYTICYRYVQDADMAKDMVQNIFITLWERDHALRDPFILEKYLTKAAKYQVFKHARDSRSRAMERVDDLDETPADAIYNPHQNYLYQELTNQLQKQVALLHEPARTIFRMSRYEALSHKEIAGRMGIAIKTVEYHLSKSLRILRKMSNNRQQ</sequence>
<dbReference type="InterPro" id="IPR013325">
    <property type="entry name" value="RNA_pol_sigma_r2"/>
</dbReference>
<dbReference type="InterPro" id="IPR013324">
    <property type="entry name" value="RNA_pol_sigma_r3/r4-like"/>
</dbReference>